<dbReference type="Proteomes" id="UP000622797">
    <property type="component" value="Unassembled WGS sequence"/>
</dbReference>
<dbReference type="AlphaFoldDB" id="A0A8H4TSD3"/>
<dbReference type="EMBL" id="JABEXW010000482">
    <property type="protein sequence ID" value="KAF4963276.1"/>
    <property type="molecule type" value="Genomic_DNA"/>
</dbReference>
<evidence type="ECO:0000313" key="2">
    <source>
        <dbReference type="Proteomes" id="UP000622797"/>
    </source>
</evidence>
<dbReference type="OrthoDB" id="5244495at2759"/>
<accession>A0A8H4TSD3</accession>
<sequence>MGGKVWSTEEERVFWEVVIPCSPAAANPAGQTLSWKQCVDLMVEKIGDNARREYTSTMLYEHHYQNFKPGAKSPKANKFLERYMRHVGQSHLLFFFSD</sequence>
<reference evidence="1" key="1">
    <citation type="journal article" date="2020" name="BMC Genomics">
        <title>Correction to: Identification and distribution of gene clusters required for synthesis of sphingolipid metabolism inhibitors in diverse species of the filamentous fungus Fusarium.</title>
        <authorList>
            <person name="Kim H.S."/>
            <person name="Lohmar J.M."/>
            <person name="Busman M."/>
            <person name="Brown D.W."/>
            <person name="Naumann T.A."/>
            <person name="Divon H.H."/>
            <person name="Lysoe E."/>
            <person name="Uhlig S."/>
            <person name="Proctor R.H."/>
        </authorList>
    </citation>
    <scope>NUCLEOTIDE SEQUENCE</scope>
    <source>
        <strain evidence="1">NRRL 20472</strain>
    </source>
</reference>
<evidence type="ECO:0000313" key="1">
    <source>
        <dbReference type="EMBL" id="KAF4963276.1"/>
    </source>
</evidence>
<protein>
    <recommendedName>
        <fullName evidence="3">Myb/SANT-like domain-containing protein</fullName>
    </recommendedName>
</protein>
<organism evidence="1 2">
    <name type="scientific">Fusarium sarcochroum</name>
    <dbReference type="NCBI Taxonomy" id="1208366"/>
    <lineage>
        <taxon>Eukaryota</taxon>
        <taxon>Fungi</taxon>
        <taxon>Dikarya</taxon>
        <taxon>Ascomycota</taxon>
        <taxon>Pezizomycotina</taxon>
        <taxon>Sordariomycetes</taxon>
        <taxon>Hypocreomycetidae</taxon>
        <taxon>Hypocreales</taxon>
        <taxon>Nectriaceae</taxon>
        <taxon>Fusarium</taxon>
        <taxon>Fusarium lateritium species complex</taxon>
    </lineage>
</organism>
<proteinExistence type="predicted"/>
<evidence type="ECO:0008006" key="3">
    <source>
        <dbReference type="Google" id="ProtNLM"/>
    </source>
</evidence>
<keyword evidence="2" id="KW-1185">Reference proteome</keyword>
<name>A0A8H4TSD3_9HYPO</name>
<gene>
    <name evidence="1" type="ORF">FSARC_8678</name>
</gene>
<reference evidence="1" key="2">
    <citation type="submission" date="2020-05" db="EMBL/GenBank/DDBJ databases">
        <authorList>
            <person name="Kim H.-S."/>
            <person name="Proctor R.H."/>
            <person name="Brown D.W."/>
        </authorList>
    </citation>
    <scope>NUCLEOTIDE SEQUENCE</scope>
    <source>
        <strain evidence="1">NRRL 20472</strain>
    </source>
</reference>
<comment type="caution">
    <text evidence="1">The sequence shown here is derived from an EMBL/GenBank/DDBJ whole genome shotgun (WGS) entry which is preliminary data.</text>
</comment>
<feature type="non-terminal residue" evidence="1">
    <location>
        <position position="1"/>
    </location>
</feature>